<dbReference type="Pfam" id="PF10230">
    <property type="entry name" value="LIDHydrolase"/>
    <property type="match status" value="1"/>
</dbReference>
<name>A0A8C3PAK8_CHRPI</name>
<evidence type="ECO:0000256" key="1">
    <source>
        <dbReference type="ARBA" id="ARBA00022801"/>
    </source>
</evidence>
<dbReference type="GeneTree" id="ENSGT00390000009688"/>
<dbReference type="PANTHER" id="PTHR13390:SF0">
    <property type="entry name" value="LIPID DROPLET-ASSOCIATED HYDROLASE"/>
    <property type="match status" value="1"/>
</dbReference>
<gene>
    <name evidence="2" type="primary">LDAH</name>
</gene>
<dbReference type="Proteomes" id="UP000694380">
    <property type="component" value="Unplaced"/>
</dbReference>
<dbReference type="GO" id="GO:0016298">
    <property type="term" value="F:lipase activity"/>
    <property type="evidence" value="ECO:0007669"/>
    <property type="project" value="InterPro"/>
</dbReference>
<protein>
    <submittedName>
        <fullName evidence="2">Lipid droplet associated hydrolase</fullName>
    </submittedName>
</protein>
<dbReference type="Ensembl" id="ENSCPBT00000033301.1">
    <property type="protein sequence ID" value="ENSCPBP00000028272.1"/>
    <property type="gene ID" value="ENSCPBG00000019987.1"/>
</dbReference>
<keyword evidence="1" id="KW-0378">Hydrolase</keyword>
<accession>A0A8C3PAK8</accession>
<sequence>MDPEQVPLYEEFIYCCGAATQVLKCGPWKDLLETESKTLPRLLFLIIPGNPGLAGYYRTFIRALYHGLNRRYPVWVVSHAGHCKFFEIKEPCGSCLCSATYPPSPLLRTIFWIVTEKDLKRLSVCPFLYLLSRGHEVSEDTYLAQWTLLSKFQNPHAPGMWSACILPVEYRWGHTS</sequence>
<reference evidence="2" key="2">
    <citation type="submission" date="2025-09" db="UniProtKB">
        <authorList>
            <consortium name="Ensembl"/>
        </authorList>
    </citation>
    <scope>IDENTIFICATION</scope>
</reference>
<keyword evidence="3" id="KW-1185">Reference proteome</keyword>
<dbReference type="AlphaFoldDB" id="A0A8C3PAK8"/>
<dbReference type="GO" id="GO:0019915">
    <property type="term" value="P:lipid storage"/>
    <property type="evidence" value="ECO:0007669"/>
    <property type="project" value="InterPro"/>
</dbReference>
<organism evidence="2 3">
    <name type="scientific">Chrysemys picta bellii</name>
    <name type="common">Western painted turtle</name>
    <name type="synonym">Emys bellii</name>
    <dbReference type="NCBI Taxonomy" id="8478"/>
    <lineage>
        <taxon>Eukaryota</taxon>
        <taxon>Metazoa</taxon>
        <taxon>Chordata</taxon>
        <taxon>Craniata</taxon>
        <taxon>Vertebrata</taxon>
        <taxon>Euteleostomi</taxon>
        <taxon>Archelosauria</taxon>
        <taxon>Testudinata</taxon>
        <taxon>Testudines</taxon>
        <taxon>Cryptodira</taxon>
        <taxon>Durocryptodira</taxon>
        <taxon>Testudinoidea</taxon>
        <taxon>Emydidae</taxon>
        <taxon>Chrysemys</taxon>
    </lineage>
</organism>
<dbReference type="PANTHER" id="PTHR13390">
    <property type="entry name" value="LIPASE"/>
    <property type="match status" value="1"/>
</dbReference>
<evidence type="ECO:0000313" key="2">
    <source>
        <dbReference type="Ensembl" id="ENSCPBP00000028272.1"/>
    </source>
</evidence>
<reference evidence="2" key="1">
    <citation type="submission" date="2025-08" db="UniProtKB">
        <authorList>
            <consortium name="Ensembl"/>
        </authorList>
    </citation>
    <scope>IDENTIFICATION</scope>
</reference>
<evidence type="ECO:0000313" key="3">
    <source>
        <dbReference type="Proteomes" id="UP000694380"/>
    </source>
</evidence>
<dbReference type="InterPro" id="IPR019363">
    <property type="entry name" value="LDAH"/>
</dbReference>
<dbReference type="GO" id="GO:0005811">
    <property type="term" value="C:lipid droplet"/>
    <property type="evidence" value="ECO:0007669"/>
    <property type="project" value="InterPro"/>
</dbReference>
<proteinExistence type="predicted"/>